<accession>A0A2X4WQ59</accession>
<sequence length="94" mass="11180">MGYISMVPLYQYQQYNERIESSQKTQYPISGVDQVQKIDIRSKFHKTLEERIHEQYSAPEFNEKEKKHSIQKTDTHAYLMAKLTGKGREFSEYA</sequence>
<gene>
    <name evidence="1" type="ORF">NCTC4824_02931</name>
</gene>
<evidence type="ECO:0000313" key="1">
    <source>
        <dbReference type="EMBL" id="SQI60812.1"/>
    </source>
</evidence>
<reference evidence="1 2" key="1">
    <citation type="submission" date="2018-06" db="EMBL/GenBank/DDBJ databases">
        <authorList>
            <consortium name="Pathogen Informatics"/>
            <person name="Doyle S."/>
        </authorList>
    </citation>
    <scope>NUCLEOTIDE SEQUENCE [LARGE SCALE GENOMIC DNA]</scope>
    <source>
        <strain evidence="1 2">NCTC4824</strain>
    </source>
</reference>
<dbReference type="KEGG" id="blen:NCTC4824_02931"/>
<dbReference type="RefSeq" id="WP_066140415.1">
    <property type="nucleotide sequence ID" value="NZ_CBCSGM010000001.1"/>
</dbReference>
<protein>
    <submittedName>
        <fullName evidence="1">Uncharacterized protein</fullName>
    </submittedName>
</protein>
<dbReference type="Proteomes" id="UP000249134">
    <property type="component" value="Chromosome 1"/>
</dbReference>
<name>A0A2X4WQ59_LEDLE</name>
<keyword evidence="2" id="KW-1185">Reference proteome</keyword>
<dbReference type="EMBL" id="LS483476">
    <property type="protein sequence ID" value="SQI60812.1"/>
    <property type="molecule type" value="Genomic_DNA"/>
</dbReference>
<proteinExistence type="predicted"/>
<dbReference type="AlphaFoldDB" id="A0A2X4WQ59"/>
<evidence type="ECO:0000313" key="2">
    <source>
        <dbReference type="Proteomes" id="UP000249134"/>
    </source>
</evidence>
<organism evidence="1 2">
    <name type="scientific">Lederbergia lenta</name>
    <name type="common">Bacillus lentus</name>
    <dbReference type="NCBI Taxonomy" id="1467"/>
    <lineage>
        <taxon>Bacteria</taxon>
        <taxon>Bacillati</taxon>
        <taxon>Bacillota</taxon>
        <taxon>Bacilli</taxon>
        <taxon>Bacillales</taxon>
        <taxon>Bacillaceae</taxon>
        <taxon>Lederbergia</taxon>
    </lineage>
</organism>